<reference evidence="2 3" key="1">
    <citation type="submission" date="2017-04" db="EMBL/GenBank/DDBJ databases">
        <title>Draft genome sequence of Tuber borchii Vittad., a whitish edible truffle.</title>
        <authorList>
            <consortium name="DOE Joint Genome Institute"/>
            <person name="Murat C."/>
            <person name="Kuo A."/>
            <person name="Barry K.W."/>
            <person name="Clum A."/>
            <person name="Dockter R.B."/>
            <person name="Fauchery L."/>
            <person name="Iotti M."/>
            <person name="Kohler A."/>
            <person name="Labutti K."/>
            <person name="Lindquist E.A."/>
            <person name="Lipzen A."/>
            <person name="Ohm R.A."/>
            <person name="Wang M."/>
            <person name="Grigoriev I.V."/>
            <person name="Zambonelli A."/>
            <person name="Martin F.M."/>
        </authorList>
    </citation>
    <scope>NUCLEOTIDE SEQUENCE [LARGE SCALE GENOMIC DNA]</scope>
    <source>
        <strain evidence="2 3">Tbo3840</strain>
    </source>
</reference>
<dbReference type="Pfam" id="PF00135">
    <property type="entry name" value="COesterase"/>
    <property type="match status" value="1"/>
</dbReference>
<accession>A0A2T6ZID5</accession>
<dbReference type="STRING" id="42251.A0A2T6ZID5"/>
<gene>
    <name evidence="2" type="ORF">B9Z19DRAFT_1131656</name>
</gene>
<dbReference type="GO" id="GO:0016787">
    <property type="term" value="F:hydrolase activity"/>
    <property type="evidence" value="ECO:0007669"/>
    <property type="project" value="UniProtKB-KW"/>
</dbReference>
<dbReference type="InterPro" id="IPR050309">
    <property type="entry name" value="Type-B_Carboxylest/Lipase"/>
</dbReference>
<dbReference type="PANTHER" id="PTHR11559">
    <property type="entry name" value="CARBOXYLESTERASE"/>
    <property type="match status" value="1"/>
</dbReference>
<dbReference type="AlphaFoldDB" id="A0A2T6ZID5"/>
<feature type="domain" description="Carboxylesterase type B" evidence="1">
    <location>
        <begin position="109"/>
        <end position="252"/>
    </location>
</feature>
<dbReference type="InterPro" id="IPR002018">
    <property type="entry name" value="CarbesteraseB"/>
</dbReference>
<dbReference type="Proteomes" id="UP000244722">
    <property type="component" value="Unassembled WGS sequence"/>
</dbReference>
<dbReference type="SUPFAM" id="SSF53474">
    <property type="entry name" value="alpha/beta-Hydrolases"/>
    <property type="match status" value="1"/>
</dbReference>
<dbReference type="EMBL" id="NESQ01000241">
    <property type="protein sequence ID" value="PUU75239.1"/>
    <property type="molecule type" value="Genomic_DNA"/>
</dbReference>
<name>A0A2T6ZID5_TUBBO</name>
<keyword evidence="3" id="KW-1185">Reference proteome</keyword>
<protein>
    <submittedName>
        <fullName evidence="2">Alpha/Beta hydrolase protein</fullName>
    </submittedName>
</protein>
<dbReference type="InterPro" id="IPR029058">
    <property type="entry name" value="AB_hydrolase_fold"/>
</dbReference>
<sequence>MVPAAVYTPDRIAVRLAKRKDTWAPARSSGKGLITKPFMPCKQNQATPLRNNISEEIDISALKTVRIFLLSYYRSSPGVSTKIVAENEDFSCSRTPIFNELALRGTPHDRRVVQFRGIEFGEFTKRDAKSTVVESYPIETDSTSHGPMCPQSIFDDEDILFRIPENQRKRVAAGPTQNESQCLSLVITVPSSILNSPDSEEVLPVFVNIHGGANKWISSSVPLLDMANFVKKSMDIGKPIEAVGINYRLNIFPLKWVQKHIHGFRGDPKMVTIGCNRASSFSTKAHLNAMPESDAKGLFNHLSKKIAKNLSADVEKEGWEEVLKAAPAQDVVPAIEKDEFNFSPYQTI</sequence>
<comment type="caution">
    <text evidence="2">The sequence shown here is derived from an EMBL/GenBank/DDBJ whole genome shotgun (WGS) entry which is preliminary data.</text>
</comment>
<keyword evidence="2" id="KW-0378">Hydrolase</keyword>
<dbReference type="Gene3D" id="3.40.50.1820">
    <property type="entry name" value="alpha/beta hydrolase"/>
    <property type="match status" value="1"/>
</dbReference>
<evidence type="ECO:0000313" key="2">
    <source>
        <dbReference type="EMBL" id="PUU75239.1"/>
    </source>
</evidence>
<evidence type="ECO:0000313" key="3">
    <source>
        <dbReference type="Proteomes" id="UP000244722"/>
    </source>
</evidence>
<proteinExistence type="predicted"/>
<evidence type="ECO:0000259" key="1">
    <source>
        <dbReference type="Pfam" id="PF00135"/>
    </source>
</evidence>
<organism evidence="2 3">
    <name type="scientific">Tuber borchii</name>
    <name type="common">White truffle</name>
    <dbReference type="NCBI Taxonomy" id="42251"/>
    <lineage>
        <taxon>Eukaryota</taxon>
        <taxon>Fungi</taxon>
        <taxon>Dikarya</taxon>
        <taxon>Ascomycota</taxon>
        <taxon>Pezizomycotina</taxon>
        <taxon>Pezizomycetes</taxon>
        <taxon>Pezizales</taxon>
        <taxon>Tuberaceae</taxon>
        <taxon>Tuber</taxon>
    </lineage>
</organism>
<dbReference type="OrthoDB" id="3200163at2759"/>